<keyword evidence="2 3" id="KW-0862">Zinc</keyword>
<feature type="binding site" evidence="3">
    <location>
        <position position="39"/>
    </location>
    <ligand>
        <name>Zn(2+)</name>
        <dbReference type="ChEBI" id="CHEBI:29105"/>
    </ligand>
</feature>
<gene>
    <name evidence="3" type="primary">yacG</name>
    <name evidence="5" type="ORF">BJ125_108120</name>
    <name evidence="6" type="ORF">SAMN05892882_108120</name>
</gene>
<evidence type="ECO:0000313" key="5">
    <source>
        <dbReference type="EMBL" id="RED36186.1"/>
    </source>
</evidence>
<dbReference type="GO" id="GO:0006355">
    <property type="term" value="P:regulation of DNA-templated transcription"/>
    <property type="evidence" value="ECO:0007669"/>
    <property type="project" value="InterPro"/>
</dbReference>
<accession>A0A336JQV2</accession>
<comment type="similarity">
    <text evidence="3">Belongs to the DNA gyrase inhibitor YacG family.</text>
</comment>
<comment type="function">
    <text evidence="3">Inhibits all the catalytic activities of DNA gyrase by preventing its interaction with DNA. Acts by binding directly to the C-terminal domain of GyrB, which probably disrupts DNA binding by the gyrase.</text>
</comment>
<proteinExistence type="inferred from homology"/>
<dbReference type="HAMAP" id="MF_00649">
    <property type="entry name" value="DNA_gyrase_inhibitor_YacG"/>
    <property type="match status" value="1"/>
</dbReference>
<dbReference type="EMBL" id="UFQQ01000008">
    <property type="protein sequence ID" value="SSW90746.1"/>
    <property type="molecule type" value="Genomic_DNA"/>
</dbReference>
<keyword evidence="1 3" id="KW-0479">Metal-binding</keyword>
<comment type="subunit">
    <text evidence="3">Interacts with GyrB.</text>
</comment>
<reference evidence="6 7" key="1">
    <citation type="submission" date="2017-08" db="EMBL/GenBank/DDBJ databases">
        <authorList>
            <person name="de Groot N.N."/>
        </authorList>
    </citation>
    <scope>NUCLEOTIDE SEQUENCE [LARGE SCALE GENOMIC DNA]</scope>
    <source>
        <strain evidence="6 7">JA575</strain>
    </source>
</reference>
<protein>
    <recommendedName>
        <fullName evidence="3">DNA gyrase inhibitor YacG</fullName>
    </recommendedName>
</protein>
<evidence type="ECO:0000256" key="4">
    <source>
        <dbReference type="SAM" id="MobiDB-lite"/>
    </source>
</evidence>
<dbReference type="EMBL" id="QRDT01000008">
    <property type="protein sequence ID" value="RED36186.1"/>
    <property type="molecule type" value="Genomic_DNA"/>
</dbReference>
<evidence type="ECO:0000313" key="7">
    <source>
        <dbReference type="Proteomes" id="UP000252631"/>
    </source>
</evidence>
<comment type="cofactor">
    <cofactor evidence="3">
        <name>Zn(2+)</name>
        <dbReference type="ChEBI" id="CHEBI:29105"/>
    </cofactor>
    <text evidence="3">Binds 1 zinc ion.</text>
</comment>
<dbReference type="InterPro" id="IPR005584">
    <property type="entry name" value="DNA_gyrase_inhibitor_YacG"/>
</dbReference>
<dbReference type="GO" id="GO:0008270">
    <property type="term" value="F:zinc ion binding"/>
    <property type="evidence" value="ECO:0007669"/>
    <property type="project" value="UniProtKB-UniRule"/>
</dbReference>
<dbReference type="PANTHER" id="PTHR36150:SF1">
    <property type="entry name" value="DNA GYRASE INHIBITOR YACG"/>
    <property type="match status" value="1"/>
</dbReference>
<reference evidence="5 8" key="2">
    <citation type="submission" date="2018-07" db="EMBL/GenBank/DDBJ databases">
        <title>Genomic Encyclopedia of Archaeal and Bacterial Type Strains, Phase II (KMG-II): from individual species to whole genera.</title>
        <authorList>
            <person name="Goeker M."/>
        </authorList>
    </citation>
    <scope>NUCLEOTIDE SEQUENCE [LARGE SCALE GENOMIC DNA]</scope>
    <source>
        <strain evidence="5 8">JA575</strain>
    </source>
</reference>
<evidence type="ECO:0000256" key="3">
    <source>
        <dbReference type="HAMAP-Rule" id="MF_00649"/>
    </source>
</evidence>
<keyword evidence="8" id="KW-1185">Reference proteome</keyword>
<dbReference type="PANTHER" id="PTHR36150">
    <property type="entry name" value="DNA GYRASE INHIBITOR YACG"/>
    <property type="match status" value="1"/>
</dbReference>
<feature type="binding site" evidence="3">
    <location>
        <position position="23"/>
    </location>
    <ligand>
        <name>Zn(2+)</name>
        <dbReference type="ChEBI" id="CHEBI:29105"/>
    </ligand>
</feature>
<dbReference type="SUPFAM" id="SSF57716">
    <property type="entry name" value="Glucocorticoid receptor-like (DNA-binding domain)"/>
    <property type="match status" value="1"/>
</dbReference>
<dbReference type="Pfam" id="PF03884">
    <property type="entry name" value="YacG"/>
    <property type="match status" value="1"/>
</dbReference>
<dbReference type="InterPro" id="IPR013088">
    <property type="entry name" value="Znf_NHR/GATA"/>
</dbReference>
<evidence type="ECO:0000256" key="2">
    <source>
        <dbReference type="ARBA" id="ARBA00022833"/>
    </source>
</evidence>
<feature type="binding site" evidence="3">
    <location>
        <position position="20"/>
    </location>
    <ligand>
        <name>Zn(2+)</name>
        <dbReference type="ChEBI" id="CHEBI:29105"/>
    </ligand>
</feature>
<evidence type="ECO:0000313" key="6">
    <source>
        <dbReference type="EMBL" id="SSW90746.1"/>
    </source>
</evidence>
<dbReference type="GO" id="GO:0008657">
    <property type="term" value="F:DNA topoisomerase type II (double strand cut, ATP-hydrolyzing) inhibitor activity"/>
    <property type="evidence" value="ECO:0007669"/>
    <property type="project" value="UniProtKB-UniRule"/>
</dbReference>
<evidence type="ECO:0000256" key="1">
    <source>
        <dbReference type="ARBA" id="ARBA00022723"/>
    </source>
</evidence>
<dbReference type="AlphaFoldDB" id="A0A336JQV2"/>
<sequence length="64" mass="6774">MAGSMPADTAQPKRNGAKPCPVCGKPATAASHPFCSERCRDVDLNRWLSGAYAIPGRPADDEDD</sequence>
<feature type="region of interest" description="Disordered" evidence="4">
    <location>
        <begin position="1"/>
        <end position="20"/>
    </location>
</feature>
<dbReference type="NCBIfam" id="NF002362">
    <property type="entry name" value="PRK01343.1"/>
    <property type="match status" value="1"/>
</dbReference>
<dbReference type="Proteomes" id="UP000252631">
    <property type="component" value="Unassembled WGS sequence"/>
</dbReference>
<name>A0A336JQV2_9BRAD</name>
<organism evidence="6 7">
    <name type="scientific">Rhodopseudomonas pentothenatexigens</name>
    <dbReference type="NCBI Taxonomy" id="999699"/>
    <lineage>
        <taxon>Bacteria</taxon>
        <taxon>Pseudomonadati</taxon>
        <taxon>Pseudomonadota</taxon>
        <taxon>Alphaproteobacteria</taxon>
        <taxon>Hyphomicrobiales</taxon>
        <taxon>Nitrobacteraceae</taxon>
        <taxon>Rhodopseudomonas</taxon>
    </lineage>
</organism>
<evidence type="ECO:0000313" key="8">
    <source>
        <dbReference type="Proteomes" id="UP000256343"/>
    </source>
</evidence>
<dbReference type="Proteomes" id="UP000256343">
    <property type="component" value="Unassembled WGS sequence"/>
</dbReference>
<dbReference type="Gene3D" id="3.30.50.10">
    <property type="entry name" value="Erythroid Transcription Factor GATA-1, subunit A"/>
    <property type="match status" value="1"/>
</dbReference>
<feature type="binding site" evidence="3">
    <location>
        <position position="35"/>
    </location>
    <ligand>
        <name>Zn(2+)</name>
        <dbReference type="ChEBI" id="CHEBI:29105"/>
    </ligand>
</feature>